<dbReference type="PANTHER" id="PTHR31900:SF30">
    <property type="entry name" value="SUPERFAMILY PROTEIN, PUTATIVE-RELATED"/>
    <property type="match status" value="1"/>
</dbReference>
<dbReference type="SUPFAM" id="SSF81383">
    <property type="entry name" value="F-box domain"/>
    <property type="match status" value="1"/>
</dbReference>
<dbReference type="Pfam" id="PF24758">
    <property type="entry name" value="LRR_At5g56370"/>
    <property type="match status" value="1"/>
</dbReference>
<feature type="domain" description="FBD" evidence="2">
    <location>
        <begin position="421"/>
        <end position="458"/>
    </location>
</feature>
<gene>
    <name evidence="5" type="primary">LOC105032847</name>
</gene>
<feature type="domain" description="F-box" evidence="1">
    <location>
        <begin position="13"/>
        <end position="46"/>
    </location>
</feature>
<name>A0A6I9Q9Y1_ELAGV</name>
<dbReference type="FunCoup" id="A0A6I9Q9Y1">
    <property type="interactions" value="48"/>
</dbReference>
<dbReference type="AlphaFoldDB" id="A0A6I9Q9Y1"/>
<organism evidence="4 5">
    <name type="scientific">Elaeis guineensis var. tenera</name>
    <name type="common">Oil palm</name>
    <dbReference type="NCBI Taxonomy" id="51953"/>
    <lineage>
        <taxon>Eukaryota</taxon>
        <taxon>Viridiplantae</taxon>
        <taxon>Streptophyta</taxon>
        <taxon>Embryophyta</taxon>
        <taxon>Tracheophyta</taxon>
        <taxon>Spermatophyta</taxon>
        <taxon>Magnoliopsida</taxon>
        <taxon>Liliopsida</taxon>
        <taxon>Arecaceae</taxon>
        <taxon>Arecoideae</taxon>
        <taxon>Cocoseae</taxon>
        <taxon>Elaeidinae</taxon>
        <taxon>Elaeis</taxon>
    </lineage>
</organism>
<accession>A0A6I9Q9Y1</accession>
<dbReference type="Pfam" id="PF00646">
    <property type="entry name" value="F-box"/>
    <property type="match status" value="1"/>
</dbReference>
<dbReference type="InterPro" id="IPR050232">
    <property type="entry name" value="FBL13/AtMIF1-like"/>
</dbReference>
<dbReference type="CDD" id="cd22160">
    <property type="entry name" value="F-box_AtFBL13-like"/>
    <property type="match status" value="1"/>
</dbReference>
<evidence type="ECO:0000259" key="1">
    <source>
        <dbReference type="Pfam" id="PF00646"/>
    </source>
</evidence>
<dbReference type="Gene3D" id="3.80.10.10">
    <property type="entry name" value="Ribonuclease Inhibitor"/>
    <property type="match status" value="1"/>
</dbReference>
<reference evidence="5" key="1">
    <citation type="submission" date="2025-08" db="UniProtKB">
        <authorList>
            <consortium name="RefSeq"/>
        </authorList>
    </citation>
    <scope>IDENTIFICATION</scope>
</reference>
<dbReference type="GeneID" id="105032847"/>
<dbReference type="InterPro" id="IPR006566">
    <property type="entry name" value="FBD"/>
</dbReference>
<dbReference type="Gene3D" id="1.20.1280.50">
    <property type="match status" value="1"/>
</dbReference>
<dbReference type="InterPro" id="IPR053781">
    <property type="entry name" value="F-box_AtFBL13-like"/>
</dbReference>
<evidence type="ECO:0000259" key="3">
    <source>
        <dbReference type="Pfam" id="PF24758"/>
    </source>
</evidence>
<dbReference type="Pfam" id="PF08387">
    <property type="entry name" value="FBD"/>
    <property type="match status" value="1"/>
</dbReference>
<proteinExistence type="predicted"/>
<dbReference type="InterPro" id="IPR036047">
    <property type="entry name" value="F-box-like_dom_sf"/>
</dbReference>
<evidence type="ECO:0000313" key="4">
    <source>
        <dbReference type="Proteomes" id="UP000504607"/>
    </source>
</evidence>
<dbReference type="KEGG" id="egu:105032847"/>
<dbReference type="RefSeq" id="XP_010905728.3">
    <property type="nucleotide sequence ID" value="XM_010907426.3"/>
</dbReference>
<evidence type="ECO:0000259" key="2">
    <source>
        <dbReference type="Pfam" id="PF08387"/>
    </source>
</evidence>
<dbReference type="InterPro" id="IPR001810">
    <property type="entry name" value="F-box_dom"/>
</dbReference>
<sequence length="491" mass="56212">MAKPGGNAQVDRISDLSDDILIDILSFLPTNQAFQASILSRRWRYLPLAIPTLEFDERNSLIEKFNDWTMEDRYDVASIINLVLLSRRGAAIRTLRLFLAWYLFDSRGSAMVDRWIGFAMCHNVEELHIDITRCEYNLCYCPHSHHICRDGGYIDFYISPRSLFTYGSLRVLHLTGCQLHLASVVNFGCLETLSLSKVIAPEETLQHLIYCCPNIKNLSLEGCTLLKIITISNPHLRSFILRCCHDLEKVRIHAPVLRELEYKGEVGMLEKSRFSVTDSTDLASLNLDFCRALDSDDEFARLREFVGKFLCLKVLSLSSKHIMGLARTKDLFASVPFPFYELKRMELKGTANDITAIGAVVTLLKSTPSLEVLSLLFMPSTYNEQNQWEHDDEEIGHPNLQNVIKDEEEFGHLNLQNITTECLQYRLKRINIVHFKGHMVQRMLVKFLLGNAMALEKMFVAGGMASISHHLKVMEELLSWRANPLTEILYC</sequence>
<dbReference type="Proteomes" id="UP000504607">
    <property type="component" value="Chromosome 1"/>
</dbReference>
<dbReference type="InterPro" id="IPR055411">
    <property type="entry name" value="LRR_FXL15/At3g58940/PEG3-like"/>
</dbReference>
<keyword evidence="4" id="KW-1185">Reference proteome</keyword>
<protein>
    <submittedName>
        <fullName evidence="5">F-box/LRR-repeat protein At3g18150</fullName>
    </submittedName>
</protein>
<dbReference type="InterPro" id="IPR032675">
    <property type="entry name" value="LRR_dom_sf"/>
</dbReference>
<dbReference type="OrthoDB" id="695856at2759"/>
<dbReference type="SUPFAM" id="SSF52058">
    <property type="entry name" value="L domain-like"/>
    <property type="match status" value="1"/>
</dbReference>
<dbReference type="PANTHER" id="PTHR31900">
    <property type="entry name" value="F-BOX/RNI SUPERFAMILY PROTEIN-RELATED"/>
    <property type="match status" value="1"/>
</dbReference>
<feature type="domain" description="F-box/LRR-repeat protein 15/At3g58940/PEG3-like LRR" evidence="3">
    <location>
        <begin position="159"/>
        <end position="267"/>
    </location>
</feature>
<evidence type="ECO:0000313" key="5">
    <source>
        <dbReference type="RefSeq" id="XP_010905728.3"/>
    </source>
</evidence>
<dbReference type="InParanoid" id="A0A6I9Q9Y1"/>